<dbReference type="PANTHER" id="PTHR43690">
    <property type="entry name" value="NARDILYSIN"/>
    <property type="match status" value="1"/>
</dbReference>
<dbReference type="KEGG" id="mbah:HYN46_03685"/>
<dbReference type="AlphaFoldDB" id="A0A345PB59"/>
<name>A0A345PB59_9GAMM</name>
<evidence type="ECO:0000256" key="1">
    <source>
        <dbReference type="ARBA" id="ARBA00001947"/>
    </source>
</evidence>
<dbReference type="PANTHER" id="PTHR43690:SF17">
    <property type="entry name" value="PROTEIN YHJJ"/>
    <property type="match status" value="1"/>
</dbReference>
<evidence type="ECO:0000259" key="11">
    <source>
        <dbReference type="Pfam" id="PF05193"/>
    </source>
</evidence>
<proteinExistence type="inferred from homology"/>
<dbReference type="GO" id="GO:0006508">
    <property type="term" value="P:proteolysis"/>
    <property type="evidence" value="ECO:0007669"/>
    <property type="project" value="UniProtKB-KW"/>
</dbReference>
<keyword evidence="7" id="KW-0482">Metalloprotease</keyword>
<evidence type="ECO:0000259" key="10">
    <source>
        <dbReference type="Pfam" id="PF00675"/>
    </source>
</evidence>
<sequence>MLSGFLAVSSVSLSSYAIAAITLPAGVTQGPSAEGITEYRFANGFKVLLFPDASKPTVTVNMTYEVGSRFENYGETGMAHLLEHLMFKGTPSHPTITKDFSQRGANFNGTTNMDRTNYFESFQASDDNLKWAINLEADRMLNSFIARKDLDSEMTVVRNEYEKGENSPFGVLVQRLQGASYNWLNSGKPPIGNRSDIENVKIENLQAFYRNYYQPDNAVLTIAGQFDPAKTLAWVNDAFGKLPKPTRTIRDFWTVEPIQDGERTVTVRRKGDVQIVTVAYKVPSDLHSDSNALSYAGDILTDTPNGRLYKTLVETGKATEVFGFGATGYAPGLEIIGAIVKKGEPIEPVRQALIEGVESFAKTPPTPTEMDRVRLANANSFEKLLNDPQKVGVALSSDIALGDWRLLFLGRDQSNAVTAAQVAAVSAHYFTRDNRTVGIFLPEDQPQRADIPAAPTAAEVIKDYKPKQAVADGEVFDPAQANIDARTQRTQVGGLKLALLPKKSRGETVTVAIDLNWGDEKSLFGKKTAAELANAMLDRGTKTLTREQLADEFSKLKISGNVYQFQTTRSNLAAALKLVASVLKQPRFDPAEFERLRKETEVQLEFQRNEPSTLADQALDQHFNKYPAGHWLADQTVDEQIASIKATSLTDVKAFYQGFYGASQGQIAIVGDFDAPAITQVIKDEFGAWKSAAPYQRVIPQNFDVPTVRDVVNAPDKENGVYEARLNLDLRDDDADYPALVVANYLFGGGSLKSRLADRVRQKEGLSYGIGSGLSVSSISRAASFNVQAIAAPQNLDKVDTAVKEELNLARKEGFTADELARAKSAILQQNQQRRTQDAALSAGWVRYLDVDRTFAWSKQLEDKISALTLDQVNSAFRKYIDPSRFSVVIARDETKAKASAGVKVATAAAK</sequence>
<evidence type="ECO:0000313" key="12">
    <source>
        <dbReference type="EMBL" id="AXI04518.1"/>
    </source>
</evidence>
<evidence type="ECO:0000256" key="4">
    <source>
        <dbReference type="ARBA" id="ARBA00022723"/>
    </source>
</evidence>
<feature type="domain" description="Peptidase M16 N-terminal" evidence="10">
    <location>
        <begin position="47"/>
        <end position="182"/>
    </location>
</feature>
<reference evidence="12 13" key="1">
    <citation type="submission" date="2018-07" db="EMBL/GenBank/DDBJ databases">
        <title>Genome sequencing of Moraxellaceae gen. HYN0046.</title>
        <authorList>
            <person name="Kim M."/>
            <person name="Yi H."/>
        </authorList>
    </citation>
    <scope>NUCLEOTIDE SEQUENCE [LARGE SCALE GENOMIC DNA]</scope>
    <source>
        <strain evidence="12 13">HYN0046</strain>
    </source>
</reference>
<evidence type="ECO:0000256" key="3">
    <source>
        <dbReference type="ARBA" id="ARBA00022670"/>
    </source>
</evidence>
<dbReference type="GO" id="GO:0046872">
    <property type="term" value="F:metal ion binding"/>
    <property type="evidence" value="ECO:0007669"/>
    <property type="project" value="UniProtKB-KW"/>
</dbReference>
<evidence type="ECO:0000256" key="9">
    <source>
        <dbReference type="SAM" id="SignalP"/>
    </source>
</evidence>
<keyword evidence="5" id="KW-0378">Hydrolase</keyword>
<accession>A0A345PB59</accession>
<feature type="chain" id="PRO_5016715776" evidence="9">
    <location>
        <begin position="20"/>
        <end position="911"/>
    </location>
</feature>
<dbReference type="SUPFAM" id="SSF63411">
    <property type="entry name" value="LuxS/MPP-like metallohydrolase"/>
    <property type="match status" value="4"/>
</dbReference>
<dbReference type="Gene3D" id="3.30.830.10">
    <property type="entry name" value="Metalloenzyme, LuxS/M16 peptidase-like"/>
    <property type="match status" value="4"/>
</dbReference>
<feature type="domain" description="Peptidase M16 C-terminal" evidence="11">
    <location>
        <begin position="648"/>
        <end position="826"/>
    </location>
</feature>
<organism evidence="12 13">
    <name type="scientific">Aquirhabdus parva</name>
    <dbReference type="NCBI Taxonomy" id="2283318"/>
    <lineage>
        <taxon>Bacteria</taxon>
        <taxon>Pseudomonadati</taxon>
        <taxon>Pseudomonadota</taxon>
        <taxon>Gammaproteobacteria</taxon>
        <taxon>Moraxellales</taxon>
        <taxon>Moraxellaceae</taxon>
        <taxon>Aquirhabdus</taxon>
    </lineage>
</organism>
<dbReference type="EMBL" id="CP031222">
    <property type="protein sequence ID" value="AXI04518.1"/>
    <property type="molecule type" value="Genomic_DNA"/>
</dbReference>
<evidence type="ECO:0000256" key="8">
    <source>
        <dbReference type="RuleBase" id="RU004447"/>
    </source>
</evidence>
<keyword evidence="3" id="KW-0645">Protease</keyword>
<keyword evidence="13" id="KW-1185">Reference proteome</keyword>
<protein>
    <submittedName>
        <fullName evidence="12">Insulinase family protein</fullName>
    </submittedName>
</protein>
<keyword evidence="4" id="KW-0479">Metal-binding</keyword>
<dbReference type="Pfam" id="PF05193">
    <property type="entry name" value="Peptidase_M16_C"/>
    <property type="match status" value="2"/>
</dbReference>
<dbReference type="OrthoDB" id="9811314at2"/>
<dbReference type="GO" id="GO:0004222">
    <property type="term" value="F:metalloendopeptidase activity"/>
    <property type="evidence" value="ECO:0007669"/>
    <property type="project" value="InterPro"/>
</dbReference>
<dbReference type="Pfam" id="PF00675">
    <property type="entry name" value="Peptidase_M16"/>
    <property type="match status" value="1"/>
</dbReference>
<comment type="similarity">
    <text evidence="2 8">Belongs to the peptidase M16 family.</text>
</comment>
<comment type="cofactor">
    <cofactor evidence="1">
        <name>Zn(2+)</name>
        <dbReference type="ChEBI" id="CHEBI:29105"/>
    </cofactor>
</comment>
<evidence type="ECO:0000256" key="7">
    <source>
        <dbReference type="ARBA" id="ARBA00023049"/>
    </source>
</evidence>
<evidence type="ECO:0000256" key="2">
    <source>
        <dbReference type="ARBA" id="ARBA00007261"/>
    </source>
</evidence>
<dbReference type="Proteomes" id="UP000253940">
    <property type="component" value="Chromosome"/>
</dbReference>
<feature type="domain" description="Peptidase M16 C-terminal" evidence="11">
    <location>
        <begin position="200"/>
        <end position="374"/>
    </location>
</feature>
<evidence type="ECO:0000256" key="5">
    <source>
        <dbReference type="ARBA" id="ARBA00022801"/>
    </source>
</evidence>
<dbReference type="InterPro" id="IPR050626">
    <property type="entry name" value="Peptidase_M16"/>
</dbReference>
<keyword evidence="9" id="KW-0732">Signal</keyword>
<gene>
    <name evidence="12" type="ORF">HYN46_03685</name>
</gene>
<feature type="signal peptide" evidence="9">
    <location>
        <begin position="1"/>
        <end position="19"/>
    </location>
</feature>
<dbReference type="PROSITE" id="PS00143">
    <property type="entry name" value="INSULINASE"/>
    <property type="match status" value="1"/>
</dbReference>
<dbReference type="InterPro" id="IPR007863">
    <property type="entry name" value="Peptidase_M16_C"/>
</dbReference>
<dbReference type="InterPro" id="IPR011765">
    <property type="entry name" value="Pept_M16_N"/>
</dbReference>
<dbReference type="InterPro" id="IPR011249">
    <property type="entry name" value="Metalloenz_LuxS/M16"/>
</dbReference>
<dbReference type="InterPro" id="IPR001431">
    <property type="entry name" value="Pept_M16_Zn_BS"/>
</dbReference>
<evidence type="ECO:0000256" key="6">
    <source>
        <dbReference type="ARBA" id="ARBA00022833"/>
    </source>
</evidence>
<evidence type="ECO:0000313" key="13">
    <source>
        <dbReference type="Proteomes" id="UP000253940"/>
    </source>
</evidence>
<keyword evidence="6" id="KW-0862">Zinc</keyword>